<feature type="transmembrane region" description="Helical" evidence="6">
    <location>
        <begin position="48"/>
        <end position="70"/>
    </location>
</feature>
<dbReference type="InterPro" id="IPR036259">
    <property type="entry name" value="MFS_trans_sf"/>
</dbReference>
<dbReference type="InterPro" id="IPR005828">
    <property type="entry name" value="MFS_sugar_transport-like"/>
</dbReference>
<feature type="transmembrane region" description="Helical" evidence="6">
    <location>
        <begin position="436"/>
        <end position="459"/>
    </location>
</feature>
<evidence type="ECO:0000313" key="8">
    <source>
        <dbReference type="EMBL" id="TPX64948.1"/>
    </source>
</evidence>
<feature type="transmembrane region" description="Helical" evidence="6">
    <location>
        <begin position="135"/>
        <end position="159"/>
    </location>
</feature>
<sequence>MSGTETVSKEKDTVVLAVAPSPDDPTAKFHRLNELLSEIGMGTYQWKMFTLCGLGWIADNMWLQILASVLPQVQAEFNVPDATSGLGTSCVFIGMIFGSLGWGVISDIIGRKPAFVLTLTLGGIFGTAAAFSPNFLAYCILLGLMGVGVGGNLPVDGSLFLEFIPKERQSLLMMLSLFWPVGGAIGALFSWWLIPSYSCVVTAAGYCDPASNRGWRYTIAAMGLLTFAMLLFRIFFIKMYESPKWLITAGRKEEAIETLKKLAEMNGKTIQVSVDEFPDVERETTAESVKRFTRDVKALFVGKMILTTVLICLVWMTISIAYTMFYGFLPKFLATKSTGTPLTLNEVYRNYFIQTAFGIPGSVAGTYLIDSRIGRKGTMCAGAIGIGISLFLFTTSGDSWIQLVYNCIASFLSNLVYGVIYAYTPEVFATNVRGTGVGLASCLGRIVGVSAPFLSGALIAVNPNYALYLSAGLFALMGVISAFLPIETRGVAAL</sequence>
<evidence type="ECO:0000256" key="5">
    <source>
        <dbReference type="ARBA" id="ARBA00023136"/>
    </source>
</evidence>
<feature type="transmembrane region" description="Helical" evidence="6">
    <location>
        <begin position="112"/>
        <end position="129"/>
    </location>
</feature>
<evidence type="ECO:0000256" key="1">
    <source>
        <dbReference type="ARBA" id="ARBA00004141"/>
    </source>
</evidence>
<dbReference type="PROSITE" id="PS50850">
    <property type="entry name" value="MFS"/>
    <property type="match status" value="1"/>
</dbReference>
<gene>
    <name evidence="8" type="ORF">CcCBS67573_g08269</name>
</gene>
<reference evidence="8 9" key="1">
    <citation type="journal article" date="2019" name="Sci. Rep.">
        <title>Comparative genomics of chytrid fungi reveal insights into the obligate biotrophic and pathogenic lifestyle of Synchytrium endobioticum.</title>
        <authorList>
            <person name="van de Vossenberg B.T.L.H."/>
            <person name="Warris S."/>
            <person name="Nguyen H.D.T."/>
            <person name="van Gent-Pelzer M.P.E."/>
            <person name="Joly D.L."/>
            <person name="van de Geest H.C."/>
            <person name="Bonants P.J.M."/>
            <person name="Smith D.S."/>
            <person name="Levesque C.A."/>
            <person name="van der Lee T.A.J."/>
        </authorList>
    </citation>
    <scope>NUCLEOTIDE SEQUENCE [LARGE SCALE GENOMIC DNA]</scope>
    <source>
        <strain evidence="8 9">CBS 675.73</strain>
    </source>
</reference>
<feature type="transmembrane region" description="Helical" evidence="6">
    <location>
        <begin position="465"/>
        <end position="486"/>
    </location>
</feature>
<dbReference type="GO" id="GO:0016020">
    <property type="term" value="C:membrane"/>
    <property type="evidence" value="ECO:0007669"/>
    <property type="project" value="UniProtKB-SubCell"/>
</dbReference>
<dbReference type="Gene3D" id="1.20.1250.20">
    <property type="entry name" value="MFS general substrate transporter like domains"/>
    <property type="match status" value="1"/>
</dbReference>
<accession>A0A507EP44</accession>
<dbReference type="PANTHER" id="PTHR23511:SF5">
    <property type="entry name" value="MAJOR FACILITATOR-TYPE TRANSPORTER HXNZ-RELATED"/>
    <property type="match status" value="1"/>
</dbReference>
<dbReference type="OrthoDB" id="4139357at2759"/>
<keyword evidence="4 6" id="KW-1133">Transmembrane helix</keyword>
<evidence type="ECO:0000256" key="2">
    <source>
        <dbReference type="ARBA" id="ARBA00022448"/>
    </source>
</evidence>
<evidence type="ECO:0000256" key="3">
    <source>
        <dbReference type="ARBA" id="ARBA00022692"/>
    </source>
</evidence>
<comment type="caution">
    <text evidence="8">The sequence shown here is derived from an EMBL/GenBank/DDBJ whole genome shotgun (WGS) entry which is preliminary data.</text>
</comment>
<feature type="transmembrane region" description="Helical" evidence="6">
    <location>
        <begin position="300"/>
        <end position="328"/>
    </location>
</feature>
<keyword evidence="3 6" id="KW-0812">Transmembrane</keyword>
<dbReference type="AlphaFoldDB" id="A0A507EP44"/>
<evidence type="ECO:0000256" key="6">
    <source>
        <dbReference type="SAM" id="Phobius"/>
    </source>
</evidence>
<organism evidence="8 9">
    <name type="scientific">Chytriomyces confervae</name>
    <dbReference type="NCBI Taxonomy" id="246404"/>
    <lineage>
        <taxon>Eukaryota</taxon>
        <taxon>Fungi</taxon>
        <taxon>Fungi incertae sedis</taxon>
        <taxon>Chytridiomycota</taxon>
        <taxon>Chytridiomycota incertae sedis</taxon>
        <taxon>Chytridiomycetes</taxon>
        <taxon>Chytridiales</taxon>
        <taxon>Chytriomycetaceae</taxon>
        <taxon>Chytriomyces</taxon>
    </lineage>
</organism>
<dbReference type="CDD" id="cd17316">
    <property type="entry name" value="MFS_SV2_like"/>
    <property type="match status" value="1"/>
</dbReference>
<dbReference type="InterPro" id="IPR020846">
    <property type="entry name" value="MFS_dom"/>
</dbReference>
<dbReference type="STRING" id="246404.A0A507EP44"/>
<dbReference type="Pfam" id="PF00083">
    <property type="entry name" value="Sugar_tr"/>
    <property type="match status" value="1"/>
</dbReference>
<dbReference type="GO" id="GO:0022857">
    <property type="term" value="F:transmembrane transporter activity"/>
    <property type="evidence" value="ECO:0007669"/>
    <property type="project" value="InterPro"/>
</dbReference>
<proteinExistence type="predicted"/>
<dbReference type="Proteomes" id="UP000320333">
    <property type="component" value="Unassembled WGS sequence"/>
</dbReference>
<keyword evidence="9" id="KW-1185">Reference proteome</keyword>
<keyword evidence="5 6" id="KW-0472">Membrane</keyword>
<feature type="transmembrane region" description="Helical" evidence="6">
    <location>
        <begin position="403"/>
        <end position="424"/>
    </location>
</feature>
<comment type="subcellular location">
    <subcellularLocation>
        <location evidence="1">Membrane</location>
        <topology evidence="1">Multi-pass membrane protein</topology>
    </subcellularLocation>
</comment>
<name>A0A507EP44_9FUNG</name>
<feature type="transmembrane region" description="Helical" evidence="6">
    <location>
        <begin position="171"/>
        <end position="194"/>
    </location>
</feature>
<feature type="transmembrane region" description="Helical" evidence="6">
    <location>
        <begin position="380"/>
        <end position="397"/>
    </location>
</feature>
<evidence type="ECO:0000256" key="4">
    <source>
        <dbReference type="ARBA" id="ARBA00022989"/>
    </source>
</evidence>
<dbReference type="PANTHER" id="PTHR23511">
    <property type="entry name" value="SYNAPTIC VESICLE GLYCOPROTEIN 2"/>
    <property type="match status" value="1"/>
</dbReference>
<feature type="transmembrane region" description="Helical" evidence="6">
    <location>
        <begin position="82"/>
        <end position="105"/>
    </location>
</feature>
<protein>
    <recommendedName>
        <fullName evidence="7">Major facilitator superfamily (MFS) profile domain-containing protein</fullName>
    </recommendedName>
</protein>
<evidence type="ECO:0000313" key="9">
    <source>
        <dbReference type="Proteomes" id="UP000320333"/>
    </source>
</evidence>
<feature type="transmembrane region" description="Helical" evidence="6">
    <location>
        <begin position="348"/>
        <end position="368"/>
    </location>
</feature>
<evidence type="ECO:0000259" key="7">
    <source>
        <dbReference type="PROSITE" id="PS50850"/>
    </source>
</evidence>
<dbReference type="SUPFAM" id="SSF103473">
    <property type="entry name" value="MFS general substrate transporter"/>
    <property type="match status" value="1"/>
</dbReference>
<dbReference type="EMBL" id="QEAP01000517">
    <property type="protein sequence ID" value="TPX64948.1"/>
    <property type="molecule type" value="Genomic_DNA"/>
</dbReference>
<feature type="transmembrane region" description="Helical" evidence="6">
    <location>
        <begin position="214"/>
        <end position="236"/>
    </location>
</feature>
<keyword evidence="2" id="KW-0813">Transport</keyword>
<feature type="domain" description="Major facilitator superfamily (MFS) profile" evidence="7">
    <location>
        <begin position="48"/>
        <end position="489"/>
    </location>
</feature>